<dbReference type="InterPro" id="IPR000571">
    <property type="entry name" value="Znf_CCCH"/>
</dbReference>
<evidence type="ECO:0000259" key="2">
    <source>
        <dbReference type="PROSITE" id="PS50103"/>
    </source>
</evidence>
<dbReference type="PROSITE" id="PS50103">
    <property type="entry name" value="ZF_C3H1"/>
    <property type="match status" value="1"/>
</dbReference>
<evidence type="ECO:0000256" key="1">
    <source>
        <dbReference type="PROSITE-ProRule" id="PRU00723"/>
    </source>
</evidence>
<evidence type="ECO:0000313" key="4">
    <source>
        <dbReference type="Proteomes" id="UP000070089"/>
    </source>
</evidence>
<gene>
    <name evidence="3" type="ORF">QR46_0655</name>
</gene>
<proteinExistence type="predicted"/>
<feature type="domain" description="C3H1-type" evidence="2">
    <location>
        <begin position="65"/>
        <end position="92"/>
    </location>
</feature>
<keyword evidence="1" id="KW-0863">Zinc-finger</keyword>
<keyword evidence="1" id="KW-0862">Zinc</keyword>
<reference evidence="3 4" key="1">
    <citation type="journal article" date="2015" name="Mol. Biochem. Parasitol.">
        <title>Identification of polymorphic genes for use in assemblage B genotyping assays through comparative genomics of multiple assemblage B Giardia duodenalis isolates.</title>
        <authorList>
            <person name="Wielinga C."/>
            <person name="Thompson R.C."/>
            <person name="Monis P."/>
            <person name="Ryan U."/>
        </authorList>
    </citation>
    <scope>NUCLEOTIDE SEQUENCE [LARGE SCALE GENOMIC DNA]</scope>
    <source>
        <strain evidence="3 4">BAH15c1</strain>
    </source>
</reference>
<organism evidence="3 4">
    <name type="scientific">Giardia duodenalis assemblage B</name>
    <dbReference type="NCBI Taxonomy" id="1394984"/>
    <lineage>
        <taxon>Eukaryota</taxon>
        <taxon>Metamonada</taxon>
        <taxon>Diplomonadida</taxon>
        <taxon>Hexamitidae</taxon>
        <taxon>Giardiinae</taxon>
        <taxon>Giardia</taxon>
    </lineage>
</organism>
<name>A0A132NZ55_GIAIN</name>
<evidence type="ECO:0000313" key="3">
    <source>
        <dbReference type="EMBL" id="KWX15333.1"/>
    </source>
</evidence>
<accession>A0A132NZ55</accession>
<keyword evidence="1" id="KW-0479">Metal-binding</keyword>
<dbReference type="Proteomes" id="UP000070089">
    <property type="component" value="Unassembled WGS sequence"/>
</dbReference>
<comment type="caution">
    <text evidence="3">The sequence shown here is derived from an EMBL/GenBank/DDBJ whole genome shotgun (WGS) entry which is preliminary data.</text>
</comment>
<protein>
    <submittedName>
        <fullName evidence="3">RNA-binding protein</fullName>
    </submittedName>
</protein>
<dbReference type="InterPro" id="IPR032297">
    <property type="entry name" value="Torus"/>
</dbReference>
<dbReference type="OrthoDB" id="10251848at2759"/>
<sequence length="215" mass="23861">MYKEILGEMAKNGCSMSQHSKENTQPIGDEGIYNLFYDSITGRPSRSVERETCLSPFKDNIATKATVPPICLDYARGRCSRGTACRRLHRLPTVRDEGLPHSVDIFGRQRSALGPSSFLGRNSSIAFEKPANQQGLVTICKHIGPVIEHDVSTILVVQFKHRIYAEFAIEALRGQRLSTLSVVYNVSLFGDGLVDVDWAYINLGAAPRESVLDLY</sequence>
<dbReference type="GO" id="GO:0008270">
    <property type="term" value="F:zinc ion binding"/>
    <property type="evidence" value="ECO:0007669"/>
    <property type="project" value="UniProtKB-KW"/>
</dbReference>
<dbReference type="SMART" id="SM00356">
    <property type="entry name" value="ZnF_C3H1"/>
    <property type="match status" value="1"/>
</dbReference>
<dbReference type="Pfam" id="PF16131">
    <property type="entry name" value="Torus"/>
    <property type="match status" value="1"/>
</dbReference>
<dbReference type="VEuPathDB" id="GiardiaDB:QR46_0655"/>
<feature type="zinc finger region" description="C3H1-type" evidence="1">
    <location>
        <begin position="65"/>
        <end position="92"/>
    </location>
</feature>
<dbReference type="EMBL" id="JXTI01000010">
    <property type="protein sequence ID" value="KWX15333.1"/>
    <property type="molecule type" value="Genomic_DNA"/>
</dbReference>
<dbReference type="AlphaFoldDB" id="A0A132NZ55"/>